<dbReference type="InterPro" id="IPR001173">
    <property type="entry name" value="Glyco_trans_2-like"/>
</dbReference>
<evidence type="ECO:0000256" key="4">
    <source>
        <dbReference type="ARBA" id="ARBA00022679"/>
    </source>
</evidence>
<dbReference type="Proteomes" id="UP000178448">
    <property type="component" value="Unassembled WGS sequence"/>
</dbReference>
<keyword evidence="4" id="KW-0808">Transferase</keyword>
<organism evidence="7 8">
    <name type="scientific">Candidatus Gottesmanbacteria bacterium RBG_16_52_11</name>
    <dbReference type="NCBI Taxonomy" id="1798374"/>
    <lineage>
        <taxon>Bacteria</taxon>
        <taxon>Candidatus Gottesmaniibacteriota</taxon>
    </lineage>
</organism>
<proteinExistence type="inferred from homology"/>
<evidence type="ECO:0000259" key="6">
    <source>
        <dbReference type="Pfam" id="PF00535"/>
    </source>
</evidence>
<evidence type="ECO:0000256" key="5">
    <source>
        <dbReference type="ARBA" id="ARBA00022842"/>
    </source>
</evidence>
<reference evidence="7 8" key="1">
    <citation type="journal article" date="2016" name="Nat. Commun.">
        <title>Thousands of microbial genomes shed light on interconnected biogeochemical processes in an aquifer system.</title>
        <authorList>
            <person name="Anantharaman K."/>
            <person name="Brown C.T."/>
            <person name="Hug L.A."/>
            <person name="Sharon I."/>
            <person name="Castelle C.J."/>
            <person name="Probst A.J."/>
            <person name="Thomas B.C."/>
            <person name="Singh A."/>
            <person name="Wilkins M.J."/>
            <person name="Karaoz U."/>
            <person name="Brodie E.L."/>
            <person name="Williams K.H."/>
            <person name="Hubbard S.S."/>
            <person name="Banfield J.F."/>
        </authorList>
    </citation>
    <scope>NUCLEOTIDE SEQUENCE [LARGE SCALE GENOMIC DNA]</scope>
</reference>
<comment type="cofactor">
    <cofactor evidence="1">
        <name>Mg(2+)</name>
        <dbReference type="ChEBI" id="CHEBI:18420"/>
    </cofactor>
</comment>
<name>A0A1F5YN05_9BACT</name>
<dbReference type="SUPFAM" id="SSF53448">
    <property type="entry name" value="Nucleotide-diphospho-sugar transferases"/>
    <property type="match status" value="1"/>
</dbReference>
<evidence type="ECO:0000256" key="3">
    <source>
        <dbReference type="ARBA" id="ARBA00022676"/>
    </source>
</evidence>
<dbReference type="AlphaFoldDB" id="A0A1F5YN05"/>
<dbReference type="InterPro" id="IPR029044">
    <property type="entry name" value="Nucleotide-diphossugar_trans"/>
</dbReference>
<keyword evidence="3" id="KW-0328">Glycosyltransferase</keyword>
<keyword evidence="5" id="KW-0460">Magnesium</keyword>
<gene>
    <name evidence="7" type="ORF">A2Z33_00135</name>
</gene>
<evidence type="ECO:0000313" key="8">
    <source>
        <dbReference type="Proteomes" id="UP000178448"/>
    </source>
</evidence>
<comment type="caution">
    <text evidence="7">The sequence shown here is derived from an EMBL/GenBank/DDBJ whole genome shotgun (WGS) entry which is preliminary data.</text>
</comment>
<dbReference type="PANTHER" id="PTHR48090:SF10">
    <property type="entry name" value="GLUCOSYL-3-PHOSPHOGLYCERATE SYNTHASE"/>
    <property type="match status" value="1"/>
</dbReference>
<accession>A0A1F5YN05</accession>
<dbReference type="InterPro" id="IPR050256">
    <property type="entry name" value="Glycosyltransferase_2"/>
</dbReference>
<dbReference type="EMBL" id="MFJD01000014">
    <property type="protein sequence ID" value="OGG01571.1"/>
    <property type="molecule type" value="Genomic_DNA"/>
</dbReference>
<evidence type="ECO:0000256" key="1">
    <source>
        <dbReference type="ARBA" id="ARBA00001946"/>
    </source>
</evidence>
<comment type="similarity">
    <text evidence="2">Belongs to the glycosyltransferase 2 family.</text>
</comment>
<evidence type="ECO:0000313" key="7">
    <source>
        <dbReference type="EMBL" id="OGG01571.1"/>
    </source>
</evidence>
<dbReference type="CDD" id="cd04179">
    <property type="entry name" value="DPM_DPG-synthase_like"/>
    <property type="match status" value="1"/>
</dbReference>
<dbReference type="Gene3D" id="3.90.550.10">
    <property type="entry name" value="Spore Coat Polysaccharide Biosynthesis Protein SpsA, Chain A"/>
    <property type="match status" value="1"/>
</dbReference>
<dbReference type="Pfam" id="PF00535">
    <property type="entry name" value="Glycos_transf_2"/>
    <property type="match status" value="1"/>
</dbReference>
<evidence type="ECO:0000256" key="2">
    <source>
        <dbReference type="ARBA" id="ARBA00006739"/>
    </source>
</evidence>
<protein>
    <recommendedName>
        <fullName evidence="6">Glycosyltransferase 2-like domain-containing protein</fullName>
    </recommendedName>
</protein>
<feature type="domain" description="Glycosyltransferase 2-like" evidence="6">
    <location>
        <begin position="8"/>
        <end position="135"/>
    </location>
</feature>
<dbReference type="GO" id="GO:0016757">
    <property type="term" value="F:glycosyltransferase activity"/>
    <property type="evidence" value="ECO:0007669"/>
    <property type="project" value="UniProtKB-KW"/>
</dbReference>
<dbReference type="PANTHER" id="PTHR48090">
    <property type="entry name" value="UNDECAPRENYL-PHOSPHATE 4-DEOXY-4-FORMAMIDO-L-ARABINOSE TRANSFERASE-RELATED"/>
    <property type="match status" value="1"/>
</dbReference>
<sequence length="246" mass="27015">MAPKPSISVIIPAINEERTIRGVVETVRTWGKGSEVIAVIDEATTDGTESAVRSCGDGIKILKNARDKGKGEAMAAGIAQARGDILLFVDADLVSLTPSDLDLLVAPLIKGTYSMAIGVLRYWQAGGYEPFNDISGTRSVRRDRISGHIEKMHNKGYGIEVFFNNLIGPKEITHVRLPHVFVLTKFEKQTATDAIITYIIEARDLLTEAINVTSSVSPRTRKMLRGVKSYLKTALEYFSVNGRHKE</sequence>
<dbReference type="STRING" id="1798374.A2Z33_00135"/>